<name>A0ABX0VBY8_9HYPH</name>
<gene>
    <name evidence="5" type="ORF">HB375_12175</name>
</gene>
<feature type="domain" description="HNH/Endo VII superfamily nuclease toxins" evidence="3">
    <location>
        <begin position="414"/>
        <end position="464"/>
    </location>
</feature>
<evidence type="ECO:0000259" key="3">
    <source>
        <dbReference type="Pfam" id="PF15657"/>
    </source>
</evidence>
<dbReference type="PANTHER" id="PTHR32305:SF15">
    <property type="entry name" value="PROTEIN RHSA-RELATED"/>
    <property type="match status" value="1"/>
</dbReference>
<dbReference type="Gene3D" id="2.180.10.10">
    <property type="entry name" value="RHS repeat-associated core"/>
    <property type="match status" value="1"/>
</dbReference>
<feature type="domain" description="Teneurin-like YD-shell" evidence="4">
    <location>
        <begin position="158"/>
        <end position="250"/>
    </location>
</feature>
<dbReference type="RefSeq" id="WP_167673286.1">
    <property type="nucleotide sequence ID" value="NZ_JAATJS010000004.1"/>
</dbReference>
<feature type="compositionally biased region" description="Basic and acidic residues" evidence="2">
    <location>
        <begin position="436"/>
        <end position="446"/>
    </location>
</feature>
<dbReference type="PANTHER" id="PTHR32305">
    <property type="match status" value="1"/>
</dbReference>
<dbReference type="NCBIfam" id="TIGR03696">
    <property type="entry name" value="Rhs_assc_core"/>
    <property type="match status" value="1"/>
</dbReference>
<accession>A0ABX0VBY8</accession>
<dbReference type="InterPro" id="IPR050708">
    <property type="entry name" value="T6SS_VgrG/RHS"/>
</dbReference>
<keyword evidence="6" id="KW-1185">Reference proteome</keyword>
<evidence type="ECO:0000256" key="1">
    <source>
        <dbReference type="ARBA" id="ARBA00022737"/>
    </source>
</evidence>
<evidence type="ECO:0000313" key="5">
    <source>
        <dbReference type="EMBL" id="NIX77363.1"/>
    </source>
</evidence>
<feature type="compositionally biased region" description="Basic and acidic residues" evidence="2">
    <location>
        <begin position="271"/>
        <end position="282"/>
    </location>
</feature>
<feature type="compositionally biased region" description="Basic and acidic residues" evidence="2">
    <location>
        <begin position="409"/>
        <end position="427"/>
    </location>
</feature>
<dbReference type="EMBL" id="JAATJS010000004">
    <property type="protein sequence ID" value="NIX77363.1"/>
    <property type="molecule type" value="Genomic_DNA"/>
</dbReference>
<evidence type="ECO:0000259" key="4">
    <source>
        <dbReference type="Pfam" id="PF25023"/>
    </source>
</evidence>
<reference evidence="5 6" key="1">
    <citation type="submission" date="2020-03" db="EMBL/GenBank/DDBJ databases">
        <title>The genome sequence of Microvirga sp. c23x22.</title>
        <authorList>
            <person name="Zhang X."/>
        </authorList>
    </citation>
    <scope>NUCLEOTIDE SEQUENCE [LARGE SCALE GENOMIC DNA]</scope>
    <source>
        <strain evidence="6">c23x22</strain>
    </source>
</reference>
<dbReference type="InterPro" id="IPR028048">
    <property type="entry name" value="Tox-HNH-EHHH"/>
</dbReference>
<proteinExistence type="predicted"/>
<feature type="region of interest" description="Disordered" evidence="2">
    <location>
        <begin position="250"/>
        <end position="285"/>
    </location>
</feature>
<evidence type="ECO:0000313" key="6">
    <source>
        <dbReference type="Proteomes" id="UP000707352"/>
    </source>
</evidence>
<protein>
    <recommendedName>
        <fullName evidence="7">RHS repeat-associated core domain-containing protein</fullName>
    </recommendedName>
</protein>
<dbReference type="Proteomes" id="UP000707352">
    <property type="component" value="Unassembled WGS sequence"/>
</dbReference>
<organism evidence="5 6">
    <name type="scientific">Microvirga terricola</name>
    <dbReference type="NCBI Taxonomy" id="2719797"/>
    <lineage>
        <taxon>Bacteria</taxon>
        <taxon>Pseudomonadati</taxon>
        <taxon>Pseudomonadota</taxon>
        <taxon>Alphaproteobacteria</taxon>
        <taxon>Hyphomicrobiales</taxon>
        <taxon>Methylobacteriaceae</taxon>
        <taxon>Microvirga</taxon>
    </lineage>
</organism>
<sequence>MCHLEGRALHHLRCFGNLLSNDGTTYVYPAAKAARPHAPTKVGTSDYAYDANGNLTSGGGRSYTWDQENRPTRIEMASGATSAFVYAPDGTRLKKVVTTGIGAAAKTETTLTLGADIEIRLGTASAPTPLTEWQKYPHPEVRKIGLGVLPKVAVLHKDHLSSVRAISNRSGAIDKTTLYTPYGAPLITTGPDMEAKAFIGERLDDDTGLIYLNARYYDPALGRFISPDTLDPTKPGVGTNRYAYSFNDPVNLSDRSGNDTDAMGNNFGGDDAFKSNEGKPEPSDPVGGWVAEKVETGVAAIGDGLDIGGQVMSGIPQTAGPGRLSMEAGAGLKAVAAGIHGARRAAQAGREIRAEAQAARNAAKEVVESSRPPSFTPEGAGRRGALNAAKEDAGIPRSAQPDSTGPNIRDGKLEPGRVYDYSQKDMQGRPIPGSEVRIRDDTRGHYYPDGPSQNRGPHFNIDVPGELGKRHYDY</sequence>
<dbReference type="InterPro" id="IPR056823">
    <property type="entry name" value="TEN-like_YD-shell"/>
</dbReference>
<comment type="caution">
    <text evidence="5">The sequence shown here is derived from an EMBL/GenBank/DDBJ whole genome shotgun (WGS) entry which is preliminary data.</text>
</comment>
<evidence type="ECO:0008006" key="7">
    <source>
        <dbReference type="Google" id="ProtNLM"/>
    </source>
</evidence>
<keyword evidence="1" id="KW-0677">Repeat</keyword>
<dbReference type="InterPro" id="IPR022385">
    <property type="entry name" value="Rhs_assc_core"/>
</dbReference>
<dbReference type="Pfam" id="PF25023">
    <property type="entry name" value="TEN_YD-shell"/>
    <property type="match status" value="1"/>
</dbReference>
<evidence type="ECO:0000256" key="2">
    <source>
        <dbReference type="SAM" id="MobiDB-lite"/>
    </source>
</evidence>
<dbReference type="Pfam" id="PF15657">
    <property type="entry name" value="Tox-HNH-EHHH"/>
    <property type="match status" value="1"/>
</dbReference>
<feature type="region of interest" description="Disordered" evidence="2">
    <location>
        <begin position="362"/>
        <end position="474"/>
    </location>
</feature>